<dbReference type="InterPro" id="IPR050706">
    <property type="entry name" value="Cyclic-di-GMP_PDE-like"/>
</dbReference>
<keyword evidence="3" id="KW-1185">Reference proteome</keyword>
<reference evidence="2 3" key="1">
    <citation type="submission" date="2023-08" db="EMBL/GenBank/DDBJ databases">
        <title>Rhodoferax potami sp. nov. and Rhodoferax mekongensis sp. nov., isolated from the Mekong River in Thailand.</title>
        <authorList>
            <person name="Kitikhun S."/>
            <person name="Charoenyingcharoen P."/>
            <person name="Siriarchawattana P."/>
            <person name="Likhitrattanapisal S."/>
            <person name="Nilsakha T."/>
            <person name="Chanpet A."/>
            <person name="Rattanawaree P."/>
            <person name="Ingsriswang S."/>
        </authorList>
    </citation>
    <scope>NUCLEOTIDE SEQUENCE [LARGE SCALE GENOMIC DNA]</scope>
    <source>
        <strain evidence="2 3">TBRC 17307</strain>
    </source>
</reference>
<dbReference type="InterPro" id="IPR035919">
    <property type="entry name" value="EAL_sf"/>
</dbReference>
<accession>A0ABZ0B475</accession>
<name>A0ABZ0B475_9BURK</name>
<feature type="domain" description="EAL" evidence="1">
    <location>
        <begin position="1"/>
        <end position="177"/>
    </location>
</feature>
<dbReference type="CDD" id="cd01948">
    <property type="entry name" value="EAL"/>
    <property type="match status" value="1"/>
</dbReference>
<dbReference type="PANTHER" id="PTHR33121:SF70">
    <property type="entry name" value="SIGNALING PROTEIN YKOW"/>
    <property type="match status" value="1"/>
</dbReference>
<dbReference type="RefSeq" id="WP_313869392.1">
    <property type="nucleotide sequence ID" value="NZ_CP132507.1"/>
</dbReference>
<dbReference type="Gene3D" id="3.20.20.450">
    <property type="entry name" value="EAL domain"/>
    <property type="match status" value="1"/>
</dbReference>
<dbReference type="SMART" id="SM00052">
    <property type="entry name" value="EAL"/>
    <property type="match status" value="1"/>
</dbReference>
<dbReference type="Pfam" id="PF00563">
    <property type="entry name" value="EAL"/>
    <property type="match status" value="1"/>
</dbReference>
<evidence type="ECO:0000313" key="3">
    <source>
        <dbReference type="Proteomes" id="UP001302257"/>
    </source>
</evidence>
<dbReference type="PANTHER" id="PTHR33121">
    <property type="entry name" value="CYCLIC DI-GMP PHOSPHODIESTERASE PDEF"/>
    <property type="match status" value="1"/>
</dbReference>
<evidence type="ECO:0000313" key="2">
    <source>
        <dbReference type="EMBL" id="WNO06718.1"/>
    </source>
</evidence>
<evidence type="ECO:0000259" key="1">
    <source>
        <dbReference type="PROSITE" id="PS50883"/>
    </source>
</evidence>
<dbReference type="Proteomes" id="UP001302257">
    <property type="component" value="Chromosome"/>
</dbReference>
<proteinExistence type="predicted"/>
<gene>
    <name evidence="2" type="ORF">RAN89_12085</name>
</gene>
<dbReference type="SUPFAM" id="SSF141868">
    <property type="entry name" value="EAL domain-like"/>
    <property type="match status" value="1"/>
</dbReference>
<dbReference type="EMBL" id="CP132507">
    <property type="protein sequence ID" value="WNO06718.1"/>
    <property type="molecule type" value="Genomic_DNA"/>
</dbReference>
<dbReference type="InterPro" id="IPR001633">
    <property type="entry name" value="EAL_dom"/>
</dbReference>
<sequence length="181" mass="19999">MQEWVAAGQHWVISVNIAARHFHRPDFVDALRALFQKYPDAPVQQLELEILESAALQDVQQMRQMMRECQALGVSFALDDFGTGFSSLSYLKRLPAETIKIDRMFVDGILTDPEDSTLVSAIVGLARAFDRAVIAEGVENSAQAEKLLSLGCELGQGYGIAKPMPADTVLEWAARYLAVKT</sequence>
<organism evidence="2 3">
    <name type="scientific">Rhodoferax mekongensis</name>
    <dbReference type="NCBI Taxonomy" id="3068341"/>
    <lineage>
        <taxon>Bacteria</taxon>
        <taxon>Pseudomonadati</taxon>
        <taxon>Pseudomonadota</taxon>
        <taxon>Betaproteobacteria</taxon>
        <taxon>Burkholderiales</taxon>
        <taxon>Comamonadaceae</taxon>
        <taxon>Rhodoferax</taxon>
    </lineage>
</organism>
<protein>
    <submittedName>
        <fullName evidence="2">EAL domain-containing protein</fullName>
    </submittedName>
</protein>
<dbReference type="PROSITE" id="PS50883">
    <property type="entry name" value="EAL"/>
    <property type="match status" value="1"/>
</dbReference>